<feature type="transmembrane region" description="Helical" evidence="7">
    <location>
        <begin position="404"/>
        <end position="432"/>
    </location>
</feature>
<dbReference type="InterPro" id="IPR028250">
    <property type="entry name" value="DsbDN"/>
</dbReference>
<dbReference type="PATRIC" id="fig|1453496.5.peg.3059"/>
<dbReference type="GO" id="GO:0016020">
    <property type="term" value="C:membrane"/>
    <property type="evidence" value="ECO:0007669"/>
    <property type="project" value="UniProtKB-SubCell"/>
</dbReference>
<keyword evidence="6" id="KW-0676">Redox-active center</keyword>
<feature type="transmembrane region" description="Helical" evidence="7">
    <location>
        <begin position="502"/>
        <end position="521"/>
    </location>
</feature>
<gene>
    <name evidence="11" type="ORF">AT03_14960</name>
</gene>
<dbReference type="Pfam" id="PF02683">
    <property type="entry name" value="DsbD_TM"/>
    <property type="match status" value="1"/>
</dbReference>
<dbReference type="InterPro" id="IPR017937">
    <property type="entry name" value="Thioredoxin_CS"/>
</dbReference>
<evidence type="ECO:0000256" key="6">
    <source>
        <dbReference type="ARBA" id="ARBA00023284"/>
    </source>
</evidence>
<evidence type="ECO:0000256" key="2">
    <source>
        <dbReference type="ARBA" id="ARBA00022692"/>
    </source>
</evidence>
<dbReference type="HOGENOM" id="CLU_014657_1_1_6"/>
<keyword evidence="12" id="KW-1185">Reference proteome</keyword>
<dbReference type="PANTHER" id="PTHR32234">
    <property type="entry name" value="THIOL:DISULFIDE INTERCHANGE PROTEIN DSBD"/>
    <property type="match status" value="1"/>
</dbReference>
<dbReference type="Proteomes" id="UP000029986">
    <property type="component" value="Chromosome"/>
</dbReference>
<evidence type="ECO:0000256" key="3">
    <source>
        <dbReference type="ARBA" id="ARBA00022748"/>
    </source>
</evidence>
<dbReference type="Gene3D" id="3.40.30.10">
    <property type="entry name" value="Glutaredoxin"/>
    <property type="match status" value="1"/>
</dbReference>
<evidence type="ECO:0000256" key="4">
    <source>
        <dbReference type="ARBA" id="ARBA00022989"/>
    </source>
</evidence>
<dbReference type="GO" id="GO:0015035">
    <property type="term" value="F:protein-disulfide reductase activity"/>
    <property type="evidence" value="ECO:0007669"/>
    <property type="project" value="TreeGrafter"/>
</dbReference>
<evidence type="ECO:0000256" key="5">
    <source>
        <dbReference type="ARBA" id="ARBA00023136"/>
    </source>
</evidence>
<feature type="transmembrane region" description="Helical" evidence="7">
    <location>
        <begin position="323"/>
        <end position="341"/>
    </location>
</feature>
<keyword evidence="8" id="KW-0732">Signal</keyword>
<dbReference type="EMBL" id="CP009706">
    <property type="protein sequence ID" value="AIU73561.1"/>
    <property type="molecule type" value="Genomic_DNA"/>
</dbReference>
<feature type="transmembrane region" description="Helical" evidence="7">
    <location>
        <begin position="438"/>
        <end position="463"/>
    </location>
</feature>
<comment type="subcellular location">
    <subcellularLocation>
        <location evidence="1">Membrane</location>
        <topology evidence="1">Multi-pass membrane protein</topology>
    </subcellularLocation>
</comment>
<dbReference type="eggNOG" id="COG4233">
    <property type="taxonomic scope" value="Bacteria"/>
</dbReference>
<dbReference type="AlphaFoldDB" id="A0A097R4B9"/>
<evidence type="ECO:0000259" key="10">
    <source>
        <dbReference type="Pfam" id="PF11412"/>
    </source>
</evidence>
<dbReference type="KEGG" id="hav:AT03_14960"/>
<dbReference type="RefSeq" id="WP_025797799.1">
    <property type="nucleotide sequence ID" value="NZ_CP009706.1"/>
</dbReference>
<feature type="domain" description="Thiol:disulfide interchange protein DsbD N-terminal" evidence="10">
    <location>
        <begin position="37"/>
        <end position="141"/>
    </location>
</feature>
<protein>
    <submittedName>
        <fullName evidence="11">Protein-disulfide reductase</fullName>
    </submittedName>
</protein>
<dbReference type="PROSITE" id="PS00194">
    <property type="entry name" value="THIOREDOXIN_1"/>
    <property type="match status" value="1"/>
</dbReference>
<dbReference type="CDD" id="cd02953">
    <property type="entry name" value="DsbDgamma"/>
    <property type="match status" value="1"/>
</dbReference>
<feature type="transmembrane region" description="Helical" evidence="7">
    <location>
        <begin position="275"/>
        <end position="302"/>
    </location>
</feature>
<feature type="signal peptide" evidence="8">
    <location>
        <begin position="1"/>
        <end position="21"/>
    </location>
</feature>
<feature type="chain" id="PRO_5001937833" evidence="8">
    <location>
        <begin position="22"/>
        <end position="675"/>
    </location>
</feature>
<evidence type="ECO:0000256" key="1">
    <source>
        <dbReference type="ARBA" id="ARBA00004141"/>
    </source>
</evidence>
<dbReference type="GO" id="GO:0017004">
    <property type="term" value="P:cytochrome complex assembly"/>
    <property type="evidence" value="ECO:0007669"/>
    <property type="project" value="UniProtKB-KW"/>
</dbReference>
<dbReference type="GO" id="GO:0045454">
    <property type="term" value="P:cell redox homeostasis"/>
    <property type="evidence" value="ECO:0007669"/>
    <property type="project" value="TreeGrafter"/>
</dbReference>
<evidence type="ECO:0000256" key="8">
    <source>
        <dbReference type="SAM" id="SignalP"/>
    </source>
</evidence>
<proteinExistence type="predicted"/>
<reference evidence="11 12" key="1">
    <citation type="journal article" date="2014" name="Gut Pathog.">
        <title>Gene clusters of Hafnia alvei strain FB1 important in survival and pathogenesis: a draft genome perspective.</title>
        <authorList>
            <person name="Tan J.Y."/>
            <person name="Yin W.F."/>
            <person name="Chan K.G."/>
        </authorList>
    </citation>
    <scope>NUCLEOTIDE SEQUENCE [LARGE SCALE GENOMIC DNA]</scope>
    <source>
        <strain evidence="11 12">FB1</strain>
    </source>
</reference>
<dbReference type="OrthoDB" id="9811036at2"/>
<feature type="domain" description="Cytochrome C biogenesis protein transmembrane" evidence="9">
    <location>
        <begin position="281"/>
        <end position="493"/>
    </location>
</feature>
<sequence>MFLFFRALAFSLCLWLPISWAADSGWLQNPQNDHAQVRISANQPENGMVRLLLDVKLNDGWKTYWRSPGEGGIAPEIKWQTPIENMHWGWPTPQRFDVSGISTQGYHGDTVFPITVNVPATAQRLQGVLTLSTCSNVCVLSDFPFDLDLTQATPPEFEHAFIRAQGTLPLTEGMVNHVKAGYRSGELRVSAEREEGWQKPEIFFDVPDGADFAKPKIQIDGSRVVATVRVTDGWEGNAPDLHGQKLSMVFSDAGIAQQAILTVDDQLPAPVTPSLALSTAILFALLGGLILNLMPCVLPVLAMKLGSVLQLENRESRVVRRQFMASAAGILVSFWALAGVMTALRLSQKAVGWGIQFQSPWFIGLMVVVTALFSANLLGFFSIRLGSNATTRIATAGGNGNSSHFWQGVFATLLATPCSAPFLGTALAFALAAPMTDLWLVFTALGIGMSLPWLLIAAFPIAAKMLPKPGQWMNRLRIVLGMMMLASSLWLISLLTAHVGTLIAWSLGVVLLVILLILTGIHYGRRQLLIWGAVLLLLSGATLAAGALTAEHWRTPMSDRVQWQPLSEEAISQALSQNKRVFVDVTADWCVTCKANKYNVLLRNDVQKALSEPDVVALRGDWTTPSPAINQFLKQRGAVAVPFNQIYGPSLPNGEVLSPLLDRQTLLKTLSNAKE</sequence>
<dbReference type="Pfam" id="PF11412">
    <property type="entry name" value="DsbD_N"/>
    <property type="match status" value="1"/>
</dbReference>
<feature type="transmembrane region" description="Helical" evidence="7">
    <location>
        <begin position="528"/>
        <end position="548"/>
    </location>
</feature>
<keyword evidence="5 7" id="KW-0472">Membrane</keyword>
<dbReference type="Pfam" id="PF13899">
    <property type="entry name" value="Thioredoxin_7"/>
    <property type="match status" value="1"/>
</dbReference>
<dbReference type="eggNOG" id="COG4232">
    <property type="taxonomic scope" value="Bacteria"/>
</dbReference>
<feature type="transmembrane region" description="Helical" evidence="7">
    <location>
        <begin position="475"/>
        <end position="496"/>
    </location>
</feature>
<dbReference type="InterPro" id="IPR003834">
    <property type="entry name" value="Cyt_c_assmbl_TM_dom"/>
</dbReference>
<keyword evidence="4 7" id="KW-1133">Transmembrane helix</keyword>
<keyword evidence="2 7" id="KW-0812">Transmembrane</keyword>
<organism evidence="11 12">
    <name type="scientific">Hafnia alvei FB1</name>
    <dbReference type="NCBI Taxonomy" id="1453496"/>
    <lineage>
        <taxon>Bacteria</taxon>
        <taxon>Pseudomonadati</taxon>
        <taxon>Pseudomonadota</taxon>
        <taxon>Gammaproteobacteria</taxon>
        <taxon>Enterobacterales</taxon>
        <taxon>Hafniaceae</taxon>
        <taxon>Hafnia</taxon>
    </lineage>
</organism>
<evidence type="ECO:0000259" key="9">
    <source>
        <dbReference type="Pfam" id="PF02683"/>
    </source>
</evidence>
<evidence type="ECO:0000256" key="7">
    <source>
        <dbReference type="SAM" id="Phobius"/>
    </source>
</evidence>
<dbReference type="SUPFAM" id="SSF52833">
    <property type="entry name" value="Thioredoxin-like"/>
    <property type="match status" value="1"/>
</dbReference>
<accession>A0A097R4B9</accession>
<evidence type="ECO:0000313" key="11">
    <source>
        <dbReference type="EMBL" id="AIU73561.1"/>
    </source>
</evidence>
<feature type="transmembrane region" description="Helical" evidence="7">
    <location>
        <begin position="361"/>
        <end position="383"/>
    </location>
</feature>
<dbReference type="PANTHER" id="PTHR32234:SF3">
    <property type="entry name" value="SUPPRESSION OF COPPER SENSITIVITY PROTEIN"/>
    <property type="match status" value="1"/>
</dbReference>
<keyword evidence="3" id="KW-0201">Cytochrome c-type biogenesis</keyword>
<evidence type="ECO:0000313" key="12">
    <source>
        <dbReference type="Proteomes" id="UP000029986"/>
    </source>
</evidence>
<name>A0A097R4B9_HAFAL</name>
<dbReference type="InterPro" id="IPR036249">
    <property type="entry name" value="Thioredoxin-like_sf"/>
</dbReference>
<dbReference type="InterPro" id="IPR035671">
    <property type="entry name" value="DsbD_gamma"/>
</dbReference>